<dbReference type="PATRIC" id="fig|45074.5.peg.803"/>
<gene>
    <name evidence="1" type="ORF">Lsan_0767</name>
</gene>
<comment type="caution">
    <text evidence="1">The sequence shown here is derived from an EMBL/GenBank/DDBJ whole genome shotgun (WGS) entry which is preliminary data.</text>
</comment>
<sequence>MLNSNQLLTYKNNNVIARYEQDFPLAKMNANDAFRELMKYIWLCTKHKTELQQRPDDSSLHFYCSMHDEMKDIDNMWHTFLLFTLDYHQFCHDYLDGNFFHHCPLSETLSRDEYEVDLTRYLSYIYDNLGEETVLTWFDHEDHESTAAPAT</sequence>
<dbReference type="AlphaFoldDB" id="A0A0W0Z904"/>
<reference evidence="1 2" key="1">
    <citation type="submission" date="2015-11" db="EMBL/GenBank/DDBJ databases">
        <title>Genomic analysis of 38 Legionella species identifies large and diverse effector repertoires.</title>
        <authorList>
            <person name="Burstein D."/>
            <person name="Amaro F."/>
            <person name="Zusman T."/>
            <person name="Lifshitz Z."/>
            <person name="Cohen O."/>
            <person name="Gilbert J.A."/>
            <person name="Pupko T."/>
            <person name="Shuman H.A."/>
            <person name="Segal G."/>
        </authorList>
    </citation>
    <scope>NUCLEOTIDE SEQUENCE [LARGE SCALE GENOMIC DNA]</scope>
    <source>
        <strain evidence="1 2">SC-63-C7</strain>
    </source>
</reference>
<name>A0A0W0Z904_9GAMM</name>
<organism evidence="1 2">
    <name type="scientific">Legionella santicrucis</name>
    <dbReference type="NCBI Taxonomy" id="45074"/>
    <lineage>
        <taxon>Bacteria</taxon>
        <taxon>Pseudomonadati</taxon>
        <taxon>Pseudomonadota</taxon>
        <taxon>Gammaproteobacteria</taxon>
        <taxon>Legionellales</taxon>
        <taxon>Legionellaceae</taxon>
        <taxon>Legionella</taxon>
    </lineage>
</organism>
<dbReference type="EMBL" id="LNYU01000015">
    <property type="protein sequence ID" value="KTD65613.1"/>
    <property type="molecule type" value="Genomic_DNA"/>
</dbReference>
<evidence type="ECO:0000313" key="1">
    <source>
        <dbReference type="EMBL" id="KTD65613.1"/>
    </source>
</evidence>
<dbReference type="Proteomes" id="UP000054703">
    <property type="component" value="Unassembled WGS sequence"/>
</dbReference>
<evidence type="ECO:0000313" key="2">
    <source>
        <dbReference type="Proteomes" id="UP000054703"/>
    </source>
</evidence>
<accession>A0A0W0Z904</accession>
<keyword evidence="2" id="KW-1185">Reference proteome</keyword>
<dbReference type="RefSeq" id="WP_237762026.1">
    <property type="nucleotide sequence ID" value="NZ_CAAAIH010000021.1"/>
</dbReference>
<protein>
    <submittedName>
        <fullName evidence="1">Uncharacterized protein</fullName>
    </submittedName>
</protein>
<proteinExistence type="predicted"/>